<evidence type="ECO:0000256" key="1">
    <source>
        <dbReference type="SAM" id="MobiDB-lite"/>
    </source>
</evidence>
<dbReference type="InterPro" id="IPR048503">
    <property type="entry name" value="NamZ_C"/>
</dbReference>
<feature type="domain" description="Peptidoglycan beta-N-acetylmuramidase NamZ C-terminal" evidence="3">
    <location>
        <begin position="272"/>
        <end position="416"/>
    </location>
</feature>
<dbReference type="Pfam" id="PF07075">
    <property type="entry name" value="NamZ_N"/>
    <property type="match status" value="1"/>
</dbReference>
<dbReference type="PANTHER" id="PTHR42915">
    <property type="entry name" value="HYPOTHETICAL 460 KDA PROTEIN IN FEUA-SIGW INTERGENIC REGION [PRECURSOR]"/>
    <property type="match status" value="1"/>
</dbReference>
<accession>A0ABX0XDQ8</accession>
<keyword evidence="5" id="KW-1185">Reference proteome</keyword>
<proteinExistence type="predicted"/>
<feature type="region of interest" description="Disordered" evidence="1">
    <location>
        <begin position="1"/>
        <end position="39"/>
    </location>
</feature>
<protein>
    <submittedName>
        <fullName evidence="4">Uncharacterized protein YbbC (DUF1343 family)</fullName>
    </submittedName>
</protein>
<gene>
    <name evidence="4" type="ORF">GGR27_002453</name>
</gene>
<dbReference type="PIRSF" id="PIRSF016719">
    <property type="entry name" value="UCP016719"/>
    <property type="match status" value="1"/>
</dbReference>
<dbReference type="InterPro" id="IPR048502">
    <property type="entry name" value="NamZ_N"/>
</dbReference>
<dbReference type="Proteomes" id="UP000770785">
    <property type="component" value="Unassembled WGS sequence"/>
</dbReference>
<reference evidence="4 5" key="1">
    <citation type="submission" date="2020-03" db="EMBL/GenBank/DDBJ databases">
        <title>Genomic Encyclopedia of Type Strains, Phase IV (KMG-IV): sequencing the most valuable type-strain genomes for metagenomic binning, comparative biology and taxonomic classification.</title>
        <authorList>
            <person name="Goeker M."/>
        </authorList>
    </citation>
    <scope>NUCLEOTIDE SEQUENCE [LARGE SCALE GENOMIC DNA]</scope>
    <source>
        <strain evidence="4 5">DSM 105096</strain>
    </source>
</reference>
<name>A0ABX0XDQ8_9BACT</name>
<evidence type="ECO:0000313" key="4">
    <source>
        <dbReference type="EMBL" id="NJC26943.1"/>
    </source>
</evidence>
<sequence length="417" mass="45321">METEQGARPPVQSRDTGAAKEPQTPSAPRVGENNVGVGGNPELSFAPRVVAHPAAYDFNRYLPGLRGKRVGLVVNQTSTVSDRHLVDALLDQEINVKIIFAPEHGFRGEADAGATISNGTDVATGLPIKSLYGKNKKPSAADLAGVDVIVFDVQDVGARFYTYISTLLYVMESAARYGKEVLVLDRPNPNGKLIDGPVLKSAFTSFVGVAPIPVAHGLTVGEFARMANGEDWLADGLKTELTVIPMLGYAHDQVYELPTPPSPNLPNQRSIYLYPHLCFFEGTALSVGRGTMKQFQLYGHPSLSYGNIRFTPTPGPGSSSPKLEGQLCRGEDLTQLSIGQLQNLTQLNLEYLTNAHRDLTDQGITFFTRPDFFDLLAGTDELRKAISAGATPAQIRATWADDLADYRSDRQRYLLYP</sequence>
<dbReference type="InterPro" id="IPR008302">
    <property type="entry name" value="NamZ"/>
</dbReference>
<evidence type="ECO:0000313" key="5">
    <source>
        <dbReference type="Proteomes" id="UP000770785"/>
    </source>
</evidence>
<dbReference type="Pfam" id="PF20732">
    <property type="entry name" value="NamZ_C"/>
    <property type="match status" value="1"/>
</dbReference>
<evidence type="ECO:0000259" key="2">
    <source>
        <dbReference type="Pfam" id="PF07075"/>
    </source>
</evidence>
<dbReference type="RefSeq" id="WP_320060354.1">
    <property type="nucleotide sequence ID" value="NZ_JAATJH010000003.1"/>
</dbReference>
<dbReference type="Gene3D" id="3.90.1150.140">
    <property type="match status" value="1"/>
</dbReference>
<dbReference type="Gene3D" id="3.40.50.12170">
    <property type="entry name" value="Uncharacterised protein PF07075, DUF1343"/>
    <property type="match status" value="1"/>
</dbReference>
<evidence type="ECO:0000259" key="3">
    <source>
        <dbReference type="Pfam" id="PF20732"/>
    </source>
</evidence>
<dbReference type="EMBL" id="JAATJH010000003">
    <property type="protein sequence ID" value="NJC26943.1"/>
    <property type="molecule type" value="Genomic_DNA"/>
</dbReference>
<comment type="caution">
    <text evidence="4">The sequence shown here is derived from an EMBL/GenBank/DDBJ whole genome shotgun (WGS) entry which is preliminary data.</text>
</comment>
<feature type="domain" description="Peptidoglycan beta-N-acetylmuramidase NamZ N-terminal" evidence="2">
    <location>
        <begin position="70"/>
        <end position="268"/>
    </location>
</feature>
<organism evidence="4 5">
    <name type="scientific">Neolewinella antarctica</name>
    <dbReference type="NCBI Taxonomy" id="442734"/>
    <lineage>
        <taxon>Bacteria</taxon>
        <taxon>Pseudomonadati</taxon>
        <taxon>Bacteroidota</taxon>
        <taxon>Saprospiria</taxon>
        <taxon>Saprospirales</taxon>
        <taxon>Lewinellaceae</taxon>
        <taxon>Neolewinella</taxon>
    </lineage>
</organism>
<dbReference type="PANTHER" id="PTHR42915:SF1">
    <property type="entry name" value="PEPTIDOGLYCAN BETA-N-ACETYLMURAMIDASE NAMZ"/>
    <property type="match status" value="1"/>
</dbReference>